<dbReference type="STRING" id="759914.BP951000_0701"/>
<name>D8IC27_BRAP9</name>
<dbReference type="Proteomes" id="UP000000332">
    <property type="component" value="Chromosome"/>
</dbReference>
<dbReference type="Gene3D" id="1.25.40.10">
    <property type="entry name" value="Tetratricopeptide repeat domain"/>
    <property type="match status" value="3"/>
</dbReference>
<dbReference type="HOGENOM" id="CLU_049134_0_0_12"/>
<sequence length="451" mass="54847">MFGCVIMKNYNVNNLIYFVNSSFKNKSYNLTLKLLEELIKRDKTFYKAYCLLGYIIFIKSENNKKKLKQAIKYFDISIKLQKYYPLSYYYKIKSKKKLMKINGKEVSKIKKEIKSDIAQLKKLANNYLIKNLIKNFLKNPLYYQNKKTLILKNIEEIKDYMIDFNNQKVKYDYSDIIENYNYFIETNNNMEYDLYNLRGFIKFNLNIYDEALEDFNISISKYSYGYYNRAKLKYRLKEYNEALNDFKEAKKIFMRESSSDVVDRIKCDHYIAWCNYELNNTDILFDDIEVDYKDDSLAYYNIAKLKLQLNKYDEAYKYFSKIDENCKNYKKVKYYIAVCKYKIDNNYDDIDFLENILKLISIYKKENDFGSVKNFSNEILEHIKRFDKNSFNYNYYKVLALYHIYEIGNYNKKLKKQLTDILKSILMMIKDKKREYYIIKKMLTDLQRYGI</sequence>
<keyword evidence="1" id="KW-0677">Repeat</keyword>
<protein>
    <submittedName>
        <fullName evidence="4">Tetratricopeptide repeat protein</fullName>
    </submittedName>
</protein>
<feature type="coiled-coil region" evidence="3">
    <location>
        <begin position="229"/>
        <end position="256"/>
    </location>
</feature>
<dbReference type="InterPro" id="IPR011990">
    <property type="entry name" value="TPR-like_helical_dom_sf"/>
</dbReference>
<proteinExistence type="predicted"/>
<dbReference type="SMART" id="SM00028">
    <property type="entry name" value="TPR"/>
    <property type="match status" value="4"/>
</dbReference>
<reference evidence="4 5" key="1">
    <citation type="journal article" date="2010" name="PLoS ONE">
        <title>The complete genome sequence of the pathogenic intestinal spirochete Brachyspira pilosicoli and comparison with other Brachyspira genomes.</title>
        <authorList>
            <person name="Wanchanthuek P."/>
            <person name="Bellgard M.I."/>
            <person name="La T."/>
            <person name="Ryan K."/>
            <person name="Moolhuijzen P."/>
            <person name="Chapman B."/>
            <person name="Black M."/>
            <person name="Schibeci D."/>
            <person name="Hunter A."/>
            <person name="Barrero R."/>
            <person name="Phillips N.D."/>
            <person name="Hampson D.J."/>
        </authorList>
    </citation>
    <scope>NUCLEOTIDE SEQUENCE [LARGE SCALE GENOMIC DNA]</scope>
    <source>
        <strain evidence="5">ATCC BAA-1826 / 95/1000</strain>
    </source>
</reference>
<keyword evidence="3" id="KW-0175">Coiled coil</keyword>
<organism evidence="4 5">
    <name type="scientific">Brachyspira pilosicoli (strain ATCC BAA-1826 / 95/1000)</name>
    <dbReference type="NCBI Taxonomy" id="759914"/>
    <lineage>
        <taxon>Bacteria</taxon>
        <taxon>Pseudomonadati</taxon>
        <taxon>Spirochaetota</taxon>
        <taxon>Spirochaetia</taxon>
        <taxon>Brachyspirales</taxon>
        <taxon>Brachyspiraceae</taxon>
        <taxon>Brachyspira</taxon>
    </lineage>
</organism>
<keyword evidence="2" id="KW-0802">TPR repeat</keyword>
<evidence type="ECO:0000313" key="4">
    <source>
        <dbReference type="EMBL" id="ADK30700.1"/>
    </source>
</evidence>
<dbReference type="AlphaFoldDB" id="D8IC27"/>
<dbReference type="InParanoid" id="D8IC27"/>
<dbReference type="SUPFAM" id="SSF48452">
    <property type="entry name" value="TPR-like"/>
    <property type="match status" value="2"/>
</dbReference>
<evidence type="ECO:0000256" key="2">
    <source>
        <dbReference type="ARBA" id="ARBA00022803"/>
    </source>
</evidence>
<keyword evidence="5" id="KW-1185">Reference proteome</keyword>
<accession>D8IC27</accession>
<dbReference type="EMBL" id="CP002025">
    <property type="protein sequence ID" value="ADK30700.1"/>
    <property type="molecule type" value="Genomic_DNA"/>
</dbReference>
<evidence type="ECO:0000256" key="1">
    <source>
        <dbReference type="ARBA" id="ARBA00022737"/>
    </source>
</evidence>
<dbReference type="KEGG" id="bpo:BP951000_0701"/>
<dbReference type="PANTHER" id="PTHR44858:SF1">
    <property type="entry name" value="UDP-N-ACETYLGLUCOSAMINE--PEPTIDE N-ACETYLGLUCOSAMINYLTRANSFERASE SPINDLY-RELATED"/>
    <property type="match status" value="1"/>
</dbReference>
<dbReference type="eggNOG" id="COG0457">
    <property type="taxonomic scope" value="Bacteria"/>
</dbReference>
<dbReference type="InterPro" id="IPR050498">
    <property type="entry name" value="Ycf3"/>
</dbReference>
<evidence type="ECO:0000313" key="5">
    <source>
        <dbReference type="Proteomes" id="UP000000332"/>
    </source>
</evidence>
<dbReference type="PANTHER" id="PTHR44858">
    <property type="entry name" value="TETRATRICOPEPTIDE REPEAT PROTEIN 6"/>
    <property type="match status" value="1"/>
</dbReference>
<evidence type="ECO:0000256" key="3">
    <source>
        <dbReference type="SAM" id="Coils"/>
    </source>
</evidence>
<dbReference type="InterPro" id="IPR019734">
    <property type="entry name" value="TPR_rpt"/>
</dbReference>
<gene>
    <name evidence="4" type="ordered locus">BP951000_0701</name>
</gene>